<dbReference type="PROSITE" id="PS50045">
    <property type="entry name" value="SIGMA54_INTERACT_4"/>
    <property type="match status" value="1"/>
</dbReference>
<dbReference type="Pfam" id="PF25601">
    <property type="entry name" value="AAA_lid_14"/>
    <property type="match status" value="1"/>
</dbReference>
<keyword evidence="13" id="KW-0535">Nitrogen fixation</keyword>
<evidence type="ECO:0000256" key="15">
    <source>
        <dbReference type="ARBA" id="ARBA00031910"/>
    </source>
</evidence>
<evidence type="ECO:0000313" key="19">
    <source>
        <dbReference type="EMBL" id="XBH03412.1"/>
    </source>
</evidence>
<keyword evidence="10" id="KW-0238">DNA-binding</keyword>
<feature type="domain" description="Response regulatory" evidence="18">
    <location>
        <begin position="3"/>
        <end position="118"/>
    </location>
</feature>
<dbReference type="Gene3D" id="1.10.10.60">
    <property type="entry name" value="Homeodomain-like"/>
    <property type="match status" value="1"/>
</dbReference>
<keyword evidence="12" id="KW-0804">Transcription</keyword>
<dbReference type="InterPro" id="IPR002078">
    <property type="entry name" value="Sigma_54_int"/>
</dbReference>
<dbReference type="InterPro" id="IPR001789">
    <property type="entry name" value="Sig_transdc_resp-reg_receiver"/>
</dbReference>
<keyword evidence="5 16" id="KW-0597">Phosphoprotein</keyword>
<dbReference type="PANTHER" id="PTHR32071">
    <property type="entry name" value="TRANSCRIPTIONAL REGULATORY PROTEIN"/>
    <property type="match status" value="1"/>
</dbReference>
<dbReference type="PROSITE" id="PS50110">
    <property type="entry name" value="RESPONSE_REGULATORY"/>
    <property type="match status" value="1"/>
</dbReference>
<evidence type="ECO:0000256" key="6">
    <source>
        <dbReference type="ARBA" id="ARBA00022741"/>
    </source>
</evidence>
<dbReference type="Gene3D" id="3.40.50.300">
    <property type="entry name" value="P-loop containing nucleotide triphosphate hydrolases"/>
    <property type="match status" value="1"/>
</dbReference>
<dbReference type="Gene3D" id="3.40.50.2300">
    <property type="match status" value="1"/>
</dbReference>
<evidence type="ECO:0000256" key="14">
    <source>
        <dbReference type="ARBA" id="ARBA00029881"/>
    </source>
</evidence>
<dbReference type="InterPro" id="IPR011006">
    <property type="entry name" value="CheY-like_superfamily"/>
</dbReference>
<proteinExistence type="predicted"/>
<keyword evidence="3" id="KW-0963">Cytoplasm</keyword>
<feature type="domain" description="Sigma-54 factor interaction" evidence="17">
    <location>
        <begin position="143"/>
        <end position="372"/>
    </location>
</feature>
<dbReference type="PROSITE" id="PS00675">
    <property type="entry name" value="SIGMA54_INTERACT_1"/>
    <property type="match status" value="1"/>
</dbReference>
<sequence>MARLLLVDDEPALVPTQVRQAFPAPEHYVEVARTGAEGLARIHARPPDVVLLDLRLPDQSGLVVFQEIRRIDARIPVIFITAARTADAAIEAMQQGAYDYLFKPLDLRQLQRVVSEALEVSRRMREPAVVTDAAPDPDAEDAIIGGCPAMREVYKAIGRVAAQDVPVLITGESGTGKELVALAIYQHGPRARAPFLALNCAAIPENLLESELFGHEKGAFTGADRRRIGKFEQCSGGTIFLDEVGDMPLSLQAKVLRLMQDQSFERVGGSETVRTDVRLIAATHRDLKAYCEESKFRPDLYYRLGVFTIHLPALRERGDDLPMLVMMYVRRFSRELGREVREVDPEAMERLCDYSWPGNVRELQSVLKQALLRASGTVLLSSFLPTDLLPNVRAVHTTVGVNRHHPSVTLSELEREAIQECLIRTGGNRQRTAELLGISTRTLLRKIRTYGMEDPLRPSPGDQDLLF</sequence>
<dbReference type="InterPro" id="IPR003593">
    <property type="entry name" value="AAA+_ATPase"/>
</dbReference>
<dbReference type="InterPro" id="IPR025662">
    <property type="entry name" value="Sigma_54_int_dom_ATP-bd_1"/>
</dbReference>
<dbReference type="SUPFAM" id="SSF46689">
    <property type="entry name" value="Homeodomain-like"/>
    <property type="match status" value="1"/>
</dbReference>
<dbReference type="AlphaFoldDB" id="A0AAU7CD45"/>
<keyword evidence="8" id="KW-0902">Two-component regulatory system</keyword>
<dbReference type="InterPro" id="IPR009057">
    <property type="entry name" value="Homeodomain-like_sf"/>
</dbReference>
<feature type="modified residue" description="4-aspartylphosphate" evidence="16">
    <location>
        <position position="53"/>
    </location>
</feature>
<keyword evidence="4" id="KW-0678">Repressor</keyword>
<dbReference type="Pfam" id="PF02954">
    <property type="entry name" value="HTH_8"/>
    <property type="match status" value="1"/>
</dbReference>
<keyword evidence="11" id="KW-0010">Activator</keyword>
<dbReference type="SMART" id="SM00382">
    <property type="entry name" value="AAA"/>
    <property type="match status" value="1"/>
</dbReference>
<gene>
    <name evidence="19" type="ORF">V5E97_34655</name>
</gene>
<dbReference type="RefSeq" id="WP_406696145.1">
    <property type="nucleotide sequence ID" value="NZ_CP155447.1"/>
</dbReference>
<dbReference type="Pfam" id="PF00072">
    <property type="entry name" value="Response_reg"/>
    <property type="match status" value="1"/>
</dbReference>
<dbReference type="PANTHER" id="PTHR32071:SF95">
    <property type="entry name" value="DNA-BINDING TRANSCRIPTIONAL REGULATOR NTRC"/>
    <property type="match status" value="1"/>
</dbReference>
<evidence type="ECO:0000256" key="8">
    <source>
        <dbReference type="ARBA" id="ARBA00023012"/>
    </source>
</evidence>
<keyword evidence="9" id="KW-0805">Transcription regulation</keyword>
<dbReference type="GO" id="GO:0005524">
    <property type="term" value="F:ATP binding"/>
    <property type="evidence" value="ECO:0007669"/>
    <property type="project" value="UniProtKB-KW"/>
</dbReference>
<keyword evidence="7" id="KW-0067">ATP-binding</keyword>
<protein>
    <recommendedName>
        <fullName evidence="2">DNA-binding transcriptional regulator NtrC</fullName>
    </recommendedName>
    <alternativeName>
        <fullName evidence="14">Nitrogen regulation protein NR(I)</fullName>
    </alternativeName>
    <alternativeName>
        <fullName evidence="15">Nitrogen regulator I</fullName>
    </alternativeName>
</protein>
<dbReference type="Gene3D" id="1.10.8.60">
    <property type="match status" value="1"/>
</dbReference>
<evidence type="ECO:0000259" key="18">
    <source>
        <dbReference type="PROSITE" id="PS50110"/>
    </source>
</evidence>
<comment type="subcellular location">
    <subcellularLocation>
        <location evidence="1">Cytoplasm</location>
    </subcellularLocation>
</comment>
<evidence type="ECO:0000256" key="12">
    <source>
        <dbReference type="ARBA" id="ARBA00023163"/>
    </source>
</evidence>
<dbReference type="SUPFAM" id="SSF52540">
    <property type="entry name" value="P-loop containing nucleoside triphosphate hydrolases"/>
    <property type="match status" value="1"/>
</dbReference>
<dbReference type="InterPro" id="IPR027417">
    <property type="entry name" value="P-loop_NTPase"/>
</dbReference>
<evidence type="ECO:0000259" key="17">
    <source>
        <dbReference type="PROSITE" id="PS50045"/>
    </source>
</evidence>
<dbReference type="SUPFAM" id="SSF52172">
    <property type="entry name" value="CheY-like"/>
    <property type="match status" value="1"/>
</dbReference>
<dbReference type="InterPro" id="IPR058031">
    <property type="entry name" value="AAA_lid_NorR"/>
</dbReference>
<evidence type="ECO:0000256" key="5">
    <source>
        <dbReference type="ARBA" id="ARBA00022553"/>
    </source>
</evidence>
<dbReference type="Pfam" id="PF00158">
    <property type="entry name" value="Sigma54_activat"/>
    <property type="match status" value="1"/>
</dbReference>
<dbReference type="FunFam" id="3.40.50.300:FF:000006">
    <property type="entry name" value="DNA-binding transcriptional regulator NtrC"/>
    <property type="match status" value="1"/>
</dbReference>
<dbReference type="GO" id="GO:0000160">
    <property type="term" value="P:phosphorelay signal transduction system"/>
    <property type="evidence" value="ECO:0007669"/>
    <property type="project" value="UniProtKB-KW"/>
</dbReference>
<dbReference type="SMART" id="SM00448">
    <property type="entry name" value="REC"/>
    <property type="match status" value="1"/>
</dbReference>
<evidence type="ECO:0000256" key="11">
    <source>
        <dbReference type="ARBA" id="ARBA00023159"/>
    </source>
</evidence>
<dbReference type="GO" id="GO:0043565">
    <property type="term" value="F:sequence-specific DNA binding"/>
    <property type="evidence" value="ECO:0007669"/>
    <property type="project" value="InterPro"/>
</dbReference>
<accession>A0AAU7CD45</accession>
<evidence type="ECO:0000256" key="10">
    <source>
        <dbReference type="ARBA" id="ARBA00023125"/>
    </source>
</evidence>
<dbReference type="PRINTS" id="PR01590">
    <property type="entry name" value="HTHFIS"/>
</dbReference>
<evidence type="ECO:0000256" key="9">
    <source>
        <dbReference type="ARBA" id="ARBA00023015"/>
    </source>
</evidence>
<evidence type="ECO:0000256" key="3">
    <source>
        <dbReference type="ARBA" id="ARBA00022490"/>
    </source>
</evidence>
<dbReference type="InterPro" id="IPR002197">
    <property type="entry name" value="HTH_Fis"/>
</dbReference>
<evidence type="ECO:0000256" key="1">
    <source>
        <dbReference type="ARBA" id="ARBA00004496"/>
    </source>
</evidence>
<evidence type="ECO:0000256" key="13">
    <source>
        <dbReference type="ARBA" id="ARBA00023231"/>
    </source>
</evidence>
<evidence type="ECO:0000256" key="2">
    <source>
        <dbReference type="ARBA" id="ARBA00019059"/>
    </source>
</evidence>
<dbReference type="GO" id="GO:0005737">
    <property type="term" value="C:cytoplasm"/>
    <property type="evidence" value="ECO:0007669"/>
    <property type="project" value="UniProtKB-SubCell"/>
</dbReference>
<dbReference type="EMBL" id="CP155447">
    <property type="protein sequence ID" value="XBH03412.1"/>
    <property type="molecule type" value="Genomic_DNA"/>
</dbReference>
<organism evidence="19">
    <name type="scientific">Singulisphaera sp. Ch08</name>
    <dbReference type="NCBI Taxonomy" id="3120278"/>
    <lineage>
        <taxon>Bacteria</taxon>
        <taxon>Pseudomonadati</taxon>
        <taxon>Planctomycetota</taxon>
        <taxon>Planctomycetia</taxon>
        <taxon>Isosphaerales</taxon>
        <taxon>Isosphaeraceae</taxon>
        <taxon>Singulisphaera</taxon>
    </lineage>
</organism>
<evidence type="ECO:0000256" key="16">
    <source>
        <dbReference type="PROSITE-ProRule" id="PRU00169"/>
    </source>
</evidence>
<reference evidence="19" key="1">
    <citation type="submission" date="2024-05" db="EMBL/GenBank/DDBJ databases">
        <title>Planctomycetes of the genus Singulisphaera possess chitinolytic capabilities.</title>
        <authorList>
            <person name="Ivanova A."/>
        </authorList>
    </citation>
    <scope>NUCLEOTIDE SEQUENCE</scope>
    <source>
        <strain evidence="19">Ch08T</strain>
    </source>
</reference>
<evidence type="ECO:0000256" key="7">
    <source>
        <dbReference type="ARBA" id="ARBA00022840"/>
    </source>
</evidence>
<keyword evidence="6" id="KW-0547">Nucleotide-binding</keyword>
<name>A0AAU7CD45_9BACT</name>
<evidence type="ECO:0000256" key="4">
    <source>
        <dbReference type="ARBA" id="ARBA00022491"/>
    </source>
</evidence>
<dbReference type="CDD" id="cd00009">
    <property type="entry name" value="AAA"/>
    <property type="match status" value="1"/>
</dbReference>
<dbReference type="GO" id="GO:0006355">
    <property type="term" value="P:regulation of DNA-templated transcription"/>
    <property type="evidence" value="ECO:0007669"/>
    <property type="project" value="InterPro"/>
</dbReference>